<accession>S0DST6</accession>
<keyword evidence="2" id="KW-1185">Reference proteome</keyword>
<proteinExistence type="predicted"/>
<sequence>MSKPAPRGIKKAIEAASLDATPALQPLPVVNFLDSMDKKLANAIVAEALPQDQDRFRRYLEHRPLGLGIITAGHRFGKTTAGAACTLAIAGEDKVFCSASTNITRQLRESH</sequence>
<dbReference type="VEuPathDB" id="FungiDB:FFUJ_04309"/>
<dbReference type="AlphaFoldDB" id="S0DST6"/>
<protein>
    <recommendedName>
        <fullName evidence="3">Terminase large subunit</fullName>
    </recommendedName>
</protein>
<evidence type="ECO:0000313" key="2">
    <source>
        <dbReference type="Proteomes" id="UP000016800"/>
    </source>
</evidence>
<evidence type="ECO:0000313" key="1">
    <source>
        <dbReference type="EMBL" id="CCT64467.1"/>
    </source>
</evidence>
<dbReference type="GeneID" id="35397790"/>
<reference evidence="1 2" key="1">
    <citation type="journal article" date="2013" name="PLoS Pathog.">
        <title>Deciphering the cryptic genome: genome-wide analyses of the rice pathogen Fusarium fujikuroi reveal complex regulation of secondary metabolism and novel metabolites.</title>
        <authorList>
            <person name="Wiemann P."/>
            <person name="Sieber C.M."/>
            <person name="von Bargen K.W."/>
            <person name="Studt L."/>
            <person name="Niehaus E.M."/>
            <person name="Espino J.J."/>
            <person name="Huss K."/>
            <person name="Michielse C.B."/>
            <person name="Albermann S."/>
            <person name="Wagner D."/>
            <person name="Bergner S.V."/>
            <person name="Connolly L.R."/>
            <person name="Fischer A."/>
            <person name="Reuter G."/>
            <person name="Kleigrewe K."/>
            <person name="Bald T."/>
            <person name="Wingfield B.D."/>
            <person name="Ophir R."/>
            <person name="Freeman S."/>
            <person name="Hippler M."/>
            <person name="Smith K.M."/>
            <person name="Brown D.W."/>
            <person name="Proctor R.H."/>
            <person name="Munsterkotter M."/>
            <person name="Freitag M."/>
            <person name="Humpf H.U."/>
            <person name="Guldener U."/>
            <person name="Tudzynski B."/>
        </authorList>
    </citation>
    <scope>NUCLEOTIDE SEQUENCE [LARGE SCALE GENOMIC DNA]</scope>
    <source>
        <strain evidence="2">CBS 195.34 / IMI 58289 / NRRL A-6831</strain>
    </source>
</reference>
<evidence type="ECO:0008006" key="3">
    <source>
        <dbReference type="Google" id="ProtNLM"/>
    </source>
</evidence>
<organism evidence="1 2">
    <name type="scientific">Gibberella fujikuroi (strain CBS 195.34 / IMI 58289 / NRRL A-6831)</name>
    <name type="common">Bakanae and foot rot disease fungus</name>
    <name type="synonym">Fusarium fujikuroi</name>
    <dbReference type="NCBI Taxonomy" id="1279085"/>
    <lineage>
        <taxon>Eukaryota</taxon>
        <taxon>Fungi</taxon>
        <taxon>Dikarya</taxon>
        <taxon>Ascomycota</taxon>
        <taxon>Pezizomycotina</taxon>
        <taxon>Sordariomycetes</taxon>
        <taxon>Hypocreomycetidae</taxon>
        <taxon>Hypocreales</taxon>
        <taxon>Nectriaceae</taxon>
        <taxon>Fusarium</taxon>
        <taxon>Fusarium fujikuroi species complex</taxon>
    </lineage>
</organism>
<gene>
    <name evidence="1" type="ORF">FFUJ_04309</name>
</gene>
<dbReference type="EMBL" id="HF679024">
    <property type="protein sequence ID" value="CCT64467.1"/>
    <property type="molecule type" value="Genomic_DNA"/>
</dbReference>
<dbReference type="HOGENOM" id="CLU_2158604_0_0_1"/>
<dbReference type="RefSeq" id="XP_023426548.1">
    <property type="nucleotide sequence ID" value="XM_023572422.1"/>
</dbReference>
<name>S0DST6_GIBF5</name>
<dbReference type="Proteomes" id="UP000016800">
    <property type="component" value="Chromosome II"/>
</dbReference>
<dbReference type="STRING" id="1279085.S0DST6"/>